<organism evidence="2 3">
    <name type="scientific">Diploptera punctata</name>
    <name type="common">Pacific beetle cockroach</name>
    <dbReference type="NCBI Taxonomy" id="6984"/>
    <lineage>
        <taxon>Eukaryota</taxon>
        <taxon>Metazoa</taxon>
        <taxon>Ecdysozoa</taxon>
        <taxon>Arthropoda</taxon>
        <taxon>Hexapoda</taxon>
        <taxon>Insecta</taxon>
        <taxon>Pterygota</taxon>
        <taxon>Neoptera</taxon>
        <taxon>Polyneoptera</taxon>
        <taxon>Dictyoptera</taxon>
        <taxon>Blattodea</taxon>
        <taxon>Blaberoidea</taxon>
        <taxon>Blaberidae</taxon>
        <taxon>Diplopterinae</taxon>
        <taxon>Diploptera</taxon>
    </lineage>
</organism>
<feature type="compositionally biased region" description="Basic and acidic residues" evidence="1">
    <location>
        <begin position="374"/>
        <end position="390"/>
    </location>
</feature>
<reference evidence="2" key="1">
    <citation type="journal article" date="2023" name="IScience">
        <title>Live-bearing cockroach genome reveals convergent evolutionary mechanisms linked to viviparity in insects and beyond.</title>
        <authorList>
            <person name="Fouks B."/>
            <person name="Harrison M.C."/>
            <person name="Mikhailova A.A."/>
            <person name="Marchal E."/>
            <person name="English S."/>
            <person name="Carruthers M."/>
            <person name="Jennings E.C."/>
            <person name="Chiamaka E.L."/>
            <person name="Frigard R.A."/>
            <person name="Pippel M."/>
            <person name="Attardo G.M."/>
            <person name="Benoit J.B."/>
            <person name="Bornberg-Bauer E."/>
            <person name="Tobe S.S."/>
        </authorList>
    </citation>
    <scope>NUCLEOTIDE SEQUENCE</scope>
    <source>
        <strain evidence="2">Stay&amp;Tobe</strain>
    </source>
</reference>
<protein>
    <submittedName>
        <fullName evidence="2">Uncharacterized protein</fullName>
    </submittedName>
</protein>
<proteinExistence type="predicted"/>
<feature type="compositionally biased region" description="Basic and acidic residues" evidence="1">
    <location>
        <begin position="441"/>
        <end position="453"/>
    </location>
</feature>
<name>A0AAD8EG31_DIPPU</name>
<dbReference type="EMBL" id="JASPKZ010005010">
    <property type="protein sequence ID" value="KAJ9589225.1"/>
    <property type="molecule type" value="Genomic_DNA"/>
</dbReference>
<feature type="non-terminal residue" evidence="2">
    <location>
        <position position="1"/>
    </location>
</feature>
<feature type="region of interest" description="Disordered" evidence="1">
    <location>
        <begin position="161"/>
        <end position="217"/>
    </location>
</feature>
<feature type="region of interest" description="Disordered" evidence="1">
    <location>
        <begin position="363"/>
        <end position="472"/>
    </location>
</feature>
<sequence length="472" mass="49304">TSPLVLPSLTFRPQLRRASSVASASMRVSWSEDLLRMSAVDVEDVVLVGGAGDNKETTISQSARATPTHPAPPTNTTSSTSTALILNGSTRDVVLCCEEHGVYELRGNAELSNAISAGPVALQRFIDSGELEETTPSCTTAIFHIRSKTCIATATETTATTTAAATTASTTTPTTNATAASTTTDATAASTTDATSASATDATTASTTTNATAAASTTTDATAASTTTYATTTTTDATTAASTTDATSASTTDATTASTTTTNATTASTTTATSAAATTATEAAGCSSQDKKIFGLLAVVVRYIRTAARHGHEVLSTHAIWTSYLNINVQEQININIETPGGALPPLMGDQDLRRLQMDSDLRNLNNPMMPRPLMDEDMRAPQGFDRDMRTGGGDMDLRGPPGGLPPQQPLPPPLMGSQFDSDFRQQNSGFPPHRSPVSPHHSEEENPVHRQQDPWGPGPRKRRWGDPCSRG</sequence>
<evidence type="ECO:0000256" key="1">
    <source>
        <dbReference type="SAM" id="MobiDB-lite"/>
    </source>
</evidence>
<accession>A0AAD8EG31</accession>
<reference evidence="2" key="2">
    <citation type="submission" date="2023-05" db="EMBL/GenBank/DDBJ databases">
        <authorList>
            <person name="Fouks B."/>
        </authorList>
    </citation>
    <scope>NUCLEOTIDE SEQUENCE</scope>
    <source>
        <strain evidence="2">Stay&amp;Tobe</strain>
        <tissue evidence="2">Testes</tissue>
    </source>
</reference>
<gene>
    <name evidence="2" type="ORF">L9F63_027988</name>
</gene>
<dbReference type="Proteomes" id="UP001233999">
    <property type="component" value="Unassembled WGS sequence"/>
</dbReference>
<evidence type="ECO:0000313" key="3">
    <source>
        <dbReference type="Proteomes" id="UP001233999"/>
    </source>
</evidence>
<feature type="region of interest" description="Disordered" evidence="1">
    <location>
        <begin position="240"/>
        <end position="272"/>
    </location>
</feature>
<feature type="compositionally biased region" description="Low complexity" evidence="1">
    <location>
        <begin position="62"/>
        <end position="81"/>
    </location>
</feature>
<keyword evidence="3" id="KW-1185">Reference proteome</keyword>
<feature type="region of interest" description="Disordered" evidence="1">
    <location>
        <begin position="56"/>
        <end position="81"/>
    </location>
</feature>
<comment type="caution">
    <text evidence="2">The sequence shown here is derived from an EMBL/GenBank/DDBJ whole genome shotgun (WGS) entry which is preliminary data.</text>
</comment>
<dbReference type="AlphaFoldDB" id="A0AAD8EG31"/>
<feature type="compositionally biased region" description="Polar residues" evidence="1">
    <location>
        <begin position="419"/>
        <end position="430"/>
    </location>
</feature>
<evidence type="ECO:0000313" key="2">
    <source>
        <dbReference type="EMBL" id="KAJ9589225.1"/>
    </source>
</evidence>
<feature type="compositionally biased region" description="Pro residues" evidence="1">
    <location>
        <begin position="403"/>
        <end position="415"/>
    </location>
</feature>